<dbReference type="PANTHER" id="PTHR41299:SF1">
    <property type="entry name" value="THIAMINE PYROPHOSPHOKINASE"/>
    <property type="match status" value="1"/>
</dbReference>
<comment type="caution">
    <text evidence="7">The sequence shown here is derived from an EMBL/GenBank/DDBJ whole genome shotgun (WGS) entry which is preliminary data.</text>
</comment>
<dbReference type="AlphaFoldDB" id="A0A1Y1RVB6"/>
<keyword evidence="2" id="KW-0547">Nucleotide-binding</keyword>
<keyword evidence="4" id="KW-0067">ATP-binding</keyword>
<organism evidence="7 8">
    <name type="scientific">Marispirochaeta aestuarii</name>
    <dbReference type="NCBI Taxonomy" id="1963862"/>
    <lineage>
        <taxon>Bacteria</taxon>
        <taxon>Pseudomonadati</taxon>
        <taxon>Spirochaetota</taxon>
        <taxon>Spirochaetia</taxon>
        <taxon>Spirochaetales</taxon>
        <taxon>Spirochaetaceae</taxon>
        <taxon>Marispirochaeta</taxon>
    </lineage>
</organism>
<evidence type="ECO:0000256" key="5">
    <source>
        <dbReference type="NCBIfam" id="TIGR01378"/>
    </source>
</evidence>
<dbReference type="Gene3D" id="3.40.50.10240">
    <property type="entry name" value="Thiamin pyrophosphokinase, catalytic domain"/>
    <property type="match status" value="1"/>
</dbReference>
<dbReference type="Pfam" id="PF04263">
    <property type="entry name" value="TPK_catalytic"/>
    <property type="match status" value="1"/>
</dbReference>
<proteinExistence type="predicted"/>
<keyword evidence="1" id="KW-0808">Transferase</keyword>
<dbReference type="Pfam" id="PF04265">
    <property type="entry name" value="TPK_B1_binding"/>
    <property type="match status" value="1"/>
</dbReference>
<evidence type="ECO:0000256" key="4">
    <source>
        <dbReference type="ARBA" id="ARBA00022840"/>
    </source>
</evidence>
<dbReference type="InterPro" id="IPR007371">
    <property type="entry name" value="TPK_catalytic"/>
</dbReference>
<dbReference type="STRING" id="1963862.B4O97_16605"/>
<dbReference type="GO" id="GO:0030975">
    <property type="term" value="F:thiamine binding"/>
    <property type="evidence" value="ECO:0007669"/>
    <property type="project" value="InterPro"/>
</dbReference>
<evidence type="ECO:0000256" key="3">
    <source>
        <dbReference type="ARBA" id="ARBA00022777"/>
    </source>
</evidence>
<dbReference type="GO" id="GO:0004788">
    <property type="term" value="F:thiamine diphosphokinase activity"/>
    <property type="evidence" value="ECO:0007669"/>
    <property type="project" value="UniProtKB-UniRule"/>
</dbReference>
<dbReference type="PANTHER" id="PTHR41299">
    <property type="entry name" value="THIAMINE PYROPHOSPHOKINASE"/>
    <property type="match status" value="1"/>
</dbReference>
<dbReference type="SUPFAM" id="SSF63862">
    <property type="entry name" value="Thiamin pyrophosphokinase, substrate-binding domain"/>
    <property type="match status" value="1"/>
</dbReference>
<dbReference type="InterPro" id="IPR036371">
    <property type="entry name" value="TPK_B1-bd_sf"/>
</dbReference>
<dbReference type="SMART" id="SM00983">
    <property type="entry name" value="TPK_B1_binding"/>
    <property type="match status" value="1"/>
</dbReference>
<dbReference type="GO" id="GO:0009229">
    <property type="term" value="P:thiamine diphosphate biosynthetic process"/>
    <property type="evidence" value="ECO:0007669"/>
    <property type="project" value="InterPro"/>
</dbReference>
<feature type="domain" description="Thiamin pyrophosphokinase thiamin-binding" evidence="6">
    <location>
        <begin position="142"/>
        <end position="199"/>
    </location>
</feature>
<dbReference type="OrthoDB" id="9804377at2"/>
<dbReference type="GO" id="GO:0005524">
    <property type="term" value="F:ATP binding"/>
    <property type="evidence" value="ECO:0007669"/>
    <property type="project" value="UniProtKB-KW"/>
</dbReference>
<evidence type="ECO:0000313" key="8">
    <source>
        <dbReference type="Proteomes" id="UP000192343"/>
    </source>
</evidence>
<keyword evidence="3 7" id="KW-0418">Kinase</keyword>
<dbReference type="NCBIfam" id="TIGR01378">
    <property type="entry name" value="thi_PPkinase"/>
    <property type="match status" value="1"/>
</dbReference>
<evidence type="ECO:0000313" key="7">
    <source>
        <dbReference type="EMBL" id="ORC31883.1"/>
    </source>
</evidence>
<protein>
    <recommendedName>
        <fullName evidence="5">Thiamine diphosphokinase</fullName>
        <ecNumber evidence="5">2.7.6.2</ecNumber>
    </recommendedName>
</protein>
<name>A0A1Y1RVB6_9SPIO</name>
<evidence type="ECO:0000256" key="2">
    <source>
        <dbReference type="ARBA" id="ARBA00022741"/>
    </source>
</evidence>
<dbReference type="CDD" id="cd07995">
    <property type="entry name" value="TPK"/>
    <property type="match status" value="1"/>
</dbReference>
<dbReference type="GO" id="GO:0006772">
    <property type="term" value="P:thiamine metabolic process"/>
    <property type="evidence" value="ECO:0007669"/>
    <property type="project" value="UniProtKB-UniRule"/>
</dbReference>
<dbReference type="EMBL" id="MWQY01000023">
    <property type="protein sequence ID" value="ORC31883.1"/>
    <property type="molecule type" value="Genomic_DNA"/>
</dbReference>
<evidence type="ECO:0000256" key="1">
    <source>
        <dbReference type="ARBA" id="ARBA00022679"/>
    </source>
</evidence>
<accession>A0A1Y1RVB6</accession>
<dbReference type="EC" id="2.7.6.2" evidence="5"/>
<dbReference type="SUPFAM" id="SSF63999">
    <property type="entry name" value="Thiamin pyrophosphokinase, catalytic domain"/>
    <property type="match status" value="1"/>
</dbReference>
<evidence type="ECO:0000259" key="6">
    <source>
        <dbReference type="SMART" id="SM00983"/>
    </source>
</evidence>
<dbReference type="InterPro" id="IPR006282">
    <property type="entry name" value="Thi_PPkinase"/>
</dbReference>
<dbReference type="RefSeq" id="WP_083052582.1">
    <property type="nucleotide sequence ID" value="NZ_MWQY01000023.1"/>
</dbReference>
<dbReference type="InterPro" id="IPR036759">
    <property type="entry name" value="TPK_catalytic_sf"/>
</dbReference>
<dbReference type="Proteomes" id="UP000192343">
    <property type="component" value="Unassembled WGS sequence"/>
</dbReference>
<reference evidence="7 8" key="1">
    <citation type="submission" date="2017-03" db="EMBL/GenBank/DDBJ databases">
        <title>Draft Genome sequence of Marispirochaeta sp. strain JC444.</title>
        <authorList>
            <person name="Shivani Y."/>
            <person name="Subhash Y."/>
            <person name="Sasikala C."/>
            <person name="Ramana C."/>
        </authorList>
    </citation>
    <scope>NUCLEOTIDE SEQUENCE [LARGE SCALE GENOMIC DNA]</scope>
    <source>
        <strain evidence="7 8">JC444</strain>
    </source>
</reference>
<sequence length="210" mass="23844">MDGCLLIGGKAPDKNLLGPRMNDWDIIIAADSGLHHARSLGLTPTELIGDFDSVEQQCIDDYPDMIIHRHKPDKDETDTELGIELLRRRGARRIHIVGGGGGRLDHLYALLSLFHRENPPDYWYTHREHIQLIQGEMLIYPGINRRVSFFPLGTGECRMKTSGLKWPLDSLRWKVGDFGISNIVTNEEVKIEMKKGKLIMVYDLGNEDSL</sequence>
<dbReference type="GO" id="GO:0016301">
    <property type="term" value="F:kinase activity"/>
    <property type="evidence" value="ECO:0007669"/>
    <property type="project" value="UniProtKB-KW"/>
</dbReference>
<keyword evidence="8" id="KW-1185">Reference proteome</keyword>
<dbReference type="InterPro" id="IPR053149">
    <property type="entry name" value="TPK"/>
</dbReference>
<dbReference type="InterPro" id="IPR007373">
    <property type="entry name" value="Thiamin_PyroPKinase_B1-bd"/>
</dbReference>
<gene>
    <name evidence="7" type="ORF">B4O97_16605</name>
</gene>